<gene>
    <name evidence="1" type="ORF">NCTC11296_01284</name>
</gene>
<name>A0A377I7V3_AVIPA</name>
<proteinExistence type="predicted"/>
<dbReference type="AlphaFoldDB" id="A0A377I7V3"/>
<reference evidence="1 2" key="1">
    <citation type="submission" date="2018-06" db="EMBL/GenBank/DDBJ databases">
        <authorList>
            <consortium name="Pathogen Informatics"/>
            <person name="Doyle S."/>
        </authorList>
    </citation>
    <scope>NUCLEOTIDE SEQUENCE [LARGE SCALE GENOMIC DNA]</scope>
    <source>
        <strain evidence="1 2">NCTC11296</strain>
    </source>
</reference>
<evidence type="ECO:0000313" key="1">
    <source>
        <dbReference type="EMBL" id="STO71384.1"/>
    </source>
</evidence>
<organism evidence="1 2">
    <name type="scientific">Avibacterium paragallinarum</name>
    <name type="common">Haemophilus gallinarum</name>
    <dbReference type="NCBI Taxonomy" id="728"/>
    <lineage>
        <taxon>Bacteria</taxon>
        <taxon>Pseudomonadati</taxon>
        <taxon>Pseudomonadota</taxon>
        <taxon>Gammaproteobacteria</taxon>
        <taxon>Pasteurellales</taxon>
        <taxon>Pasteurellaceae</taxon>
        <taxon>Avibacterium</taxon>
    </lineage>
</organism>
<dbReference type="EMBL" id="UGHK01000002">
    <property type="protein sequence ID" value="STO71384.1"/>
    <property type="molecule type" value="Genomic_DNA"/>
</dbReference>
<dbReference type="Proteomes" id="UP000254465">
    <property type="component" value="Unassembled WGS sequence"/>
</dbReference>
<evidence type="ECO:0000313" key="2">
    <source>
        <dbReference type="Proteomes" id="UP000254465"/>
    </source>
</evidence>
<protein>
    <submittedName>
        <fullName evidence="1">Uncharacterized protein</fullName>
    </submittedName>
</protein>
<sequence>MQKEIADTIGLMILKELLMSKLEAFPSAGAHQKLAIEFVDFAKALSSELQTNYDEINLPLFQGNQLDS</sequence>
<accession>A0A377I7V3</accession>
<dbReference type="RefSeq" id="WP_103846668.1">
    <property type="nucleotide sequence ID" value="NZ_PQVK01000179.1"/>
</dbReference>